<sequence>MSHVQFLGVNAQSSTHKKEVVMAGGYEDEEVFGESLREKLGATARDIEWTYAIFWSISSSQTGVLEWGDGYYNGDIKTRKTVQATEISADQLGLQRTDQLRELYESLLAGEAKPQPKMHSVALSPEDLTDTEWYFLVCMSFIFNIGQGLPGRALEKKQSIWLCNADQADSRIFTRSLLAKSASVQTVVCFPHLGGVIELGTTDFVQEDLGLIHHIRTSYLDGPHIIISKVPPNMNPFSPPPECVNNNDIGLPYKHSNDSCMVEDINREASQLQNWMFADDEDDVSNCIDNHSGNSSDCISQNYINRHSEQQQQGIIDVHYQSVLSNVLQNSHQFILGPSSRSSSVCDRYSSSFVSWKKTNSTKGISAPPGPPQRILKKVLLDVARMHGCSLRECHRENEVISGPRADLTGRSRAALESRRREKLNERFMILASLIPATCKGDKISILDETIGYLKELERRCREVESHKDSRTRGVSDDGDDDNDDDMDKGNSLSQKGKNEDDMEECPHDNNKGFAKNGLAHGVNISVNEDNVMIEMRCVWSEGILIKIIEALNHMHLVCREIQSSNTDGILYVTIKAKMEELKAASTGVITQTLLGLT</sequence>
<comment type="subcellular location">
    <subcellularLocation>
        <location evidence="1">Nucleus</location>
    </subcellularLocation>
</comment>
<dbReference type="PANTHER" id="PTHR46266">
    <property type="entry name" value="TRANSCRIPTION FACTOR TT8"/>
    <property type="match status" value="1"/>
</dbReference>
<dbReference type="Pfam" id="PF22754">
    <property type="entry name" value="bHLH-TF_ACT-like_plant"/>
    <property type="match status" value="1"/>
</dbReference>
<dbReference type="SUPFAM" id="SSF47459">
    <property type="entry name" value="HLH, helix-loop-helix DNA-binding domain"/>
    <property type="match status" value="1"/>
</dbReference>
<dbReference type="InterPro" id="IPR025610">
    <property type="entry name" value="MYC/MYB_N"/>
</dbReference>
<dbReference type="InterPro" id="IPR011598">
    <property type="entry name" value="bHLH_dom"/>
</dbReference>
<feature type="region of interest" description="Disordered" evidence="6">
    <location>
        <begin position="465"/>
        <end position="511"/>
    </location>
</feature>
<accession>A0AAV0CQZ7</accession>
<dbReference type="InterPro" id="IPR054502">
    <property type="entry name" value="bHLH-TF_ACT-like_plant"/>
</dbReference>
<gene>
    <name evidence="8" type="ORF">CEPIT_LOCUS8546</name>
</gene>
<dbReference type="GO" id="GO:0080090">
    <property type="term" value="P:regulation of primary metabolic process"/>
    <property type="evidence" value="ECO:0007669"/>
    <property type="project" value="UniProtKB-ARBA"/>
</dbReference>
<keyword evidence="4" id="KW-0804">Transcription</keyword>
<dbReference type="EMBL" id="CAMAPF010000043">
    <property type="protein sequence ID" value="CAH9083361.1"/>
    <property type="molecule type" value="Genomic_DNA"/>
</dbReference>
<evidence type="ECO:0000256" key="4">
    <source>
        <dbReference type="ARBA" id="ARBA00023163"/>
    </source>
</evidence>
<dbReference type="InterPro" id="IPR036638">
    <property type="entry name" value="HLH_DNA-bd_sf"/>
</dbReference>
<dbReference type="SMART" id="SM00353">
    <property type="entry name" value="HLH"/>
    <property type="match status" value="1"/>
</dbReference>
<proteinExistence type="predicted"/>
<dbReference type="Gene3D" id="4.10.280.10">
    <property type="entry name" value="Helix-loop-helix DNA-binding domain"/>
    <property type="match status" value="1"/>
</dbReference>
<dbReference type="AlphaFoldDB" id="A0AAV0CQZ7"/>
<evidence type="ECO:0000313" key="8">
    <source>
        <dbReference type="EMBL" id="CAH9083361.1"/>
    </source>
</evidence>
<dbReference type="PROSITE" id="PS50888">
    <property type="entry name" value="BHLH"/>
    <property type="match status" value="1"/>
</dbReference>
<evidence type="ECO:0000256" key="3">
    <source>
        <dbReference type="ARBA" id="ARBA00023159"/>
    </source>
</evidence>
<evidence type="ECO:0000256" key="6">
    <source>
        <dbReference type="SAM" id="MobiDB-lite"/>
    </source>
</evidence>
<name>A0AAV0CQZ7_9ASTE</name>
<evidence type="ECO:0000259" key="7">
    <source>
        <dbReference type="PROSITE" id="PS50888"/>
    </source>
</evidence>
<keyword evidence="9" id="KW-1185">Reference proteome</keyword>
<comment type="caution">
    <text evidence="8">The sequence shown here is derived from an EMBL/GenBank/DDBJ whole genome shotgun (WGS) entry which is preliminary data.</text>
</comment>
<dbReference type="Pfam" id="PF14215">
    <property type="entry name" value="bHLH-MYC_N"/>
    <property type="match status" value="1"/>
</dbReference>
<keyword evidence="2" id="KW-0805">Transcription regulation</keyword>
<evidence type="ECO:0000256" key="2">
    <source>
        <dbReference type="ARBA" id="ARBA00023015"/>
    </source>
</evidence>
<dbReference type="GO" id="GO:0046983">
    <property type="term" value="F:protein dimerization activity"/>
    <property type="evidence" value="ECO:0007669"/>
    <property type="project" value="InterPro"/>
</dbReference>
<reference evidence="8" key="1">
    <citation type="submission" date="2022-07" db="EMBL/GenBank/DDBJ databases">
        <authorList>
            <person name="Macas J."/>
            <person name="Novak P."/>
            <person name="Neumann P."/>
        </authorList>
    </citation>
    <scope>NUCLEOTIDE SEQUENCE</scope>
</reference>
<evidence type="ECO:0000256" key="5">
    <source>
        <dbReference type="ARBA" id="ARBA00023242"/>
    </source>
</evidence>
<organism evidence="8 9">
    <name type="scientific">Cuscuta epithymum</name>
    <dbReference type="NCBI Taxonomy" id="186058"/>
    <lineage>
        <taxon>Eukaryota</taxon>
        <taxon>Viridiplantae</taxon>
        <taxon>Streptophyta</taxon>
        <taxon>Embryophyta</taxon>
        <taxon>Tracheophyta</taxon>
        <taxon>Spermatophyta</taxon>
        <taxon>Magnoliopsida</taxon>
        <taxon>eudicotyledons</taxon>
        <taxon>Gunneridae</taxon>
        <taxon>Pentapetalae</taxon>
        <taxon>asterids</taxon>
        <taxon>lamiids</taxon>
        <taxon>Solanales</taxon>
        <taxon>Convolvulaceae</taxon>
        <taxon>Cuscuteae</taxon>
        <taxon>Cuscuta</taxon>
        <taxon>Cuscuta subgen. Cuscuta</taxon>
    </lineage>
</organism>
<feature type="compositionally biased region" description="Basic and acidic residues" evidence="6">
    <location>
        <begin position="465"/>
        <end position="476"/>
    </location>
</feature>
<dbReference type="PANTHER" id="PTHR46266:SF3">
    <property type="entry name" value="TRANSCRIPTION FACTOR EGL1"/>
    <property type="match status" value="1"/>
</dbReference>
<keyword evidence="5" id="KW-0539">Nucleus</keyword>
<feature type="compositionally biased region" description="Basic and acidic residues" evidence="6">
    <location>
        <begin position="497"/>
        <end position="511"/>
    </location>
</feature>
<dbReference type="GO" id="GO:0005634">
    <property type="term" value="C:nucleus"/>
    <property type="evidence" value="ECO:0007669"/>
    <property type="project" value="UniProtKB-SubCell"/>
</dbReference>
<protein>
    <recommendedName>
        <fullName evidence="7">BHLH domain-containing protein</fullName>
    </recommendedName>
</protein>
<evidence type="ECO:0000256" key="1">
    <source>
        <dbReference type="ARBA" id="ARBA00004123"/>
    </source>
</evidence>
<dbReference type="Proteomes" id="UP001152523">
    <property type="component" value="Unassembled WGS sequence"/>
</dbReference>
<dbReference type="Pfam" id="PF00010">
    <property type="entry name" value="HLH"/>
    <property type="match status" value="1"/>
</dbReference>
<feature type="compositionally biased region" description="Acidic residues" evidence="6">
    <location>
        <begin position="477"/>
        <end position="487"/>
    </location>
</feature>
<keyword evidence="3" id="KW-0010">Activator</keyword>
<evidence type="ECO:0000313" key="9">
    <source>
        <dbReference type="Proteomes" id="UP001152523"/>
    </source>
</evidence>
<feature type="domain" description="BHLH" evidence="7">
    <location>
        <begin position="408"/>
        <end position="457"/>
    </location>
</feature>